<name>A0A2P2QNK3_RHIMU</name>
<reference evidence="1" key="1">
    <citation type="submission" date="2018-02" db="EMBL/GenBank/DDBJ databases">
        <title>Rhizophora mucronata_Transcriptome.</title>
        <authorList>
            <person name="Meera S.P."/>
            <person name="Sreeshan A."/>
            <person name="Augustine A."/>
        </authorList>
    </citation>
    <scope>NUCLEOTIDE SEQUENCE</scope>
    <source>
        <tissue evidence="1">Leaf</tissue>
    </source>
</reference>
<accession>A0A2P2QNK3</accession>
<dbReference type="EMBL" id="GGEC01088064">
    <property type="protein sequence ID" value="MBX68548.1"/>
    <property type="molecule type" value="Transcribed_RNA"/>
</dbReference>
<proteinExistence type="predicted"/>
<protein>
    <submittedName>
        <fullName evidence="1">Uncharacterized protein</fullName>
    </submittedName>
</protein>
<dbReference type="AlphaFoldDB" id="A0A2P2QNK3"/>
<sequence length="21" mass="2457">MRVNKIACPEQFKKPILTLKV</sequence>
<organism evidence="1">
    <name type="scientific">Rhizophora mucronata</name>
    <name type="common">Asiatic mangrove</name>
    <dbReference type="NCBI Taxonomy" id="61149"/>
    <lineage>
        <taxon>Eukaryota</taxon>
        <taxon>Viridiplantae</taxon>
        <taxon>Streptophyta</taxon>
        <taxon>Embryophyta</taxon>
        <taxon>Tracheophyta</taxon>
        <taxon>Spermatophyta</taxon>
        <taxon>Magnoliopsida</taxon>
        <taxon>eudicotyledons</taxon>
        <taxon>Gunneridae</taxon>
        <taxon>Pentapetalae</taxon>
        <taxon>rosids</taxon>
        <taxon>fabids</taxon>
        <taxon>Malpighiales</taxon>
        <taxon>Rhizophoraceae</taxon>
        <taxon>Rhizophora</taxon>
    </lineage>
</organism>
<evidence type="ECO:0000313" key="1">
    <source>
        <dbReference type="EMBL" id="MBX68548.1"/>
    </source>
</evidence>